<dbReference type="Proteomes" id="UP000256900">
    <property type="component" value="Unassembled WGS sequence"/>
</dbReference>
<dbReference type="SUPFAM" id="SSF53474">
    <property type="entry name" value="alpha/beta-Hydrolases"/>
    <property type="match status" value="1"/>
</dbReference>
<name>A0A3D9YX82_9HYPH</name>
<evidence type="ECO:0000313" key="2">
    <source>
        <dbReference type="EMBL" id="REF87363.1"/>
    </source>
</evidence>
<evidence type="ECO:0000313" key="3">
    <source>
        <dbReference type="Proteomes" id="UP000256900"/>
    </source>
</evidence>
<dbReference type="NCBIfam" id="TIGR01849">
    <property type="entry name" value="PHB_depoly_PhaZ"/>
    <property type="match status" value="1"/>
</dbReference>
<dbReference type="AlphaFoldDB" id="A0A3D9YX82"/>
<dbReference type="Pfam" id="PF06850">
    <property type="entry name" value="PHB_depo_C"/>
    <property type="match status" value="1"/>
</dbReference>
<sequence>MLYRAYQAYSEASEPIRMMARAGLSLGPLFTGISEVGFGKHYVAALELISRTRLSHARPDYRIESTLVDGEPVPVHEKVVASLPFCNLVRFSKESAAPQPKMLVVAPLSGHFATLLRETVRTLVRDHEVYITDWKNARDVPLEEGPFGFDDYVDYIIRCLELIGPGAHVLAVCQPCVQTLAAVAVMAEQRNPAEPRSMTLMAGPVDVRVNPSKVNELATSKPIEWFEDNLIAHVPDHLPGGGRRVYPGFVQLTAFVSMNMDRHVKAHRDLYEHLSAGREAEAKAIKSFYDEYFAVLDLPAEFYLETVKTVFQDASLAKGELTYRGKKVDPRAIRRTALLTVEGERDDICSVGQTAAAHLLCNGLRPHLKRHHYQVGVGHYGTFSGRRWNGQIYPVIRNLVLAMN</sequence>
<dbReference type="InterPro" id="IPR051321">
    <property type="entry name" value="PHA/PHB_synthase"/>
</dbReference>
<organism evidence="2 3">
    <name type="scientific">Methylovirgula ligni</name>
    <dbReference type="NCBI Taxonomy" id="569860"/>
    <lineage>
        <taxon>Bacteria</taxon>
        <taxon>Pseudomonadati</taxon>
        <taxon>Pseudomonadota</taxon>
        <taxon>Alphaproteobacteria</taxon>
        <taxon>Hyphomicrobiales</taxon>
        <taxon>Beijerinckiaceae</taxon>
        <taxon>Methylovirgula</taxon>
    </lineage>
</organism>
<dbReference type="OrthoDB" id="9774318at2"/>
<comment type="caution">
    <text evidence="2">The sequence shown here is derived from an EMBL/GenBank/DDBJ whole genome shotgun (WGS) entry which is preliminary data.</text>
</comment>
<protein>
    <submittedName>
        <fullName evidence="2">Polyhydroxyalkanoate depolymerase</fullName>
    </submittedName>
</protein>
<dbReference type="PANTHER" id="PTHR36837">
    <property type="entry name" value="POLY(3-HYDROXYALKANOATE) POLYMERASE SUBUNIT PHAC"/>
    <property type="match status" value="1"/>
</dbReference>
<dbReference type="InterPro" id="IPR029058">
    <property type="entry name" value="AB_hydrolase_fold"/>
</dbReference>
<dbReference type="InterPro" id="IPR010915">
    <property type="entry name" value="PHB_depoly_PhaZ"/>
</dbReference>
<keyword evidence="3" id="KW-1185">Reference proteome</keyword>
<gene>
    <name evidence="2" type="ORF">DES32_0983</name>
</gene>
<dbReference type="PIRSF" id="PIRSF020818">
    <property type="entry name" value="PHB_depoly_PhaZ"/>
    <property type="match status" value="1"/>
</dbReference>
<reference evidence="2 3" key="1">
    <citation type="submission" date="2018-08" db="EMBL/GenBank/DDBJ databases">
        <title>Genomic Encyclopedia of Type Strains, Phase IV (KMG-IV): sequencing the most valuable type-strain genomes for metagenomic binning, comparative biology and taxonomic classification.</title>
        <authorList>
            <person name="Goeker M."/>
        </authorList>
    </citation>
    <scope>NUCLEOTIDE SEQUENCE [LARGE SCALE GENOMIC DNA]</scope>
    <source>
        <strain evidence="2 3">BW863</strain>
    </source>
</reference>
<feature type="domain" description="PHB de-polymerase C-terminal" evidence="1">
    <location>
        <begin position="202"/>
        <end position="401"/>
    </location>
</feature>
<accession>A0A3D9YX82</accession>
<dbReference type="RefSeq" id="WP_115835576.1">
    <property type="nucleotide sequence ID" value="NZ_CP025086.1"/>
</dbReference>
<dbReference type="PANTHER" id="PTHR36837:SF4">
    <property type="entry name" value="BLR0908 PROTEIN"/>
    <property type="match status" value="1"/>
</dbReference>
<dbReference type="EMBL" id="QUMO01000002">
    <property type="protein sequence ID" value="REF87363.1"/>
    <property type="molecule type" value="Genomic_DNA"/>
</dbReference>
<proteinExistence type="predicted"/>
<evidence type="ECO:0000259" key="1">
    <source>
        <dbReference type="Pfam" id="PF06850"/>
    </source>
</evidence>
<dbReference type="InterPro" id="IPR009656">
    <property type="entry name" value="PHB_depo_C"/>
</dbReference>